<proteinExistence type="predicted"/>
<dbReference type="GO" id="GO:0000160">
    <property type="term" value="P:phosphorelay signal transduction system"/>
    <property type="evidence" value="ECO:0007669"/>
    <property type="project" value="InterPro"/>
</dbReference>
<evidence type="ECO:0000259" key="4">
    <source>
        <dbReference type="PROSITE" id="PS50110"/>
    </source>
</evidence>
<comment type="caution">
    <text evidence="5">The sequence shown here is derived from an EMBL/GenBank/DDBJ whole genome shotgun (WGS) entry which is preliminary data.</text>
</comment>
<evidence type="ECO:0000313" key="6">
    <source>
        <dbReference type="Proteomes" id="UP000230154"/>
    </source>
</evidence>
<dbReference type="EMBL" id="PFCB01000016">
    <property type="protein sequence ID" value="PIR74575.1"/>
    <property type="molecule type" value="Genomic_DNA"/>
</dbReference>
<dbReference type="Pfam" id="PF00072">
    <property type="entry name" value="Response_reg"/>
    <property type="match status" value="1"/>
</dbReference>
<dbReference type="SMART" id="SM00448">
    <property type="entry name" value="REC"/>
    <property type="match status" value="1"/>
</dbReference>
<protein>
    <recommendedName>
        <fullName evidence="4">Response regulatory domain-containing protein</fullName>
    </recommendedName>
</protein>
<feature type="domain" description="Response regulatory" evidence="4">
    <location>
        <begin position="36"/>
        <end position="148"/>
    </location>
</feature>
<dbReference type="InterPro" id="IPR011006">
    <property type="entry name" value="CheY-like_superfamily"/>
</dbReference>
<organism evidence="5 6">
    <name type="scientific">Candidatus Magasanikbacteria bacterium CG10_big_fil_rev_8_21_14_0_10_47_10</name>
    <dbReference type="NCBI Taxonomy" id="1974652"/>
    <lineage>
        <taxon>Bacteria</taxon>
        <taxon>Candidatus Magasanikiibacteriota</taxon>
    </lineage>
</organism>
<evidence type="ECO:0000313" key="5">
    <source>
        <dbReference type="EMBL" id="PIR74575.1"/>
    </source>
</evidence>
<name>A0A2H0TQZ9_9BACT</name>
<gene>
    <name evidence="5" type="ORF">COU35_01710</name>
</gene>
<sequence>MIDEQQTPPATDVPKMPGFAPDTFDDDDSARGKGKRILFVEDEAYYQKAYGKVLEDAGYHIDYVKDGEEALKEMEEEQYTFLLLDLIMPIISGLSFLKQRQPNGEHVIVLTTLEGNTDKEDTKRHGANHFLVKSDTTPEQLLDRLHTCEQECL</sequence>
<dbReference type="Gene3D" id="3.40.50.2300">
    <property type="match status" value="1"/>
</dbReference>
<dbReference type="PROSITE" id="PS50110">
    <property type="entry name" value="RESPONSE_REGULATORY"/>
    <property type="match status" value="1"/>
</dbReference>
<dbReference type="InterPro" id="IPR001789">
    <property type="entry name" value="Sig_transdc_resp-reg_receiver"/>
</dbReference>
<dbReference type="Proteomes" id="UP000230154">
    <property type="component" value="Unassembled WGS sequence"/>
</dbReference>
<accession>A0A2H0TQZ9</accession>
<feature type="modified residue" description="4-aspartylphosphate" evidence="2">
    <location>
        <position position="85"/>
    </location>
</feature>
<dbReference type="PANTHER" id="PTHR44591">
    <property type="entry name" value="STRESS RESPONSE REGULATOR PROTEIN 1"/>
    <property type="match status" value="1"/>
</dbReference>
<dbReference type="SUPFAM" id="SSF52172">
    <property type="entry name" value="CheY-like"/>
    <property type="match status" value="1"/>
</dbReference>
<keyword evidence="1 2" id="KW-0597">Phosphoprotein</keyword>
<evidence type="ECO:0000256" key="2">
    <source>
        <dbReference type="PROSITE-ProRule" id="PRU00169"/>
    </source>
</evidence>
<evidence type="ECO:0000256" key="1">
    <source>
        <dbReference type="ARBA" id="ARBA00022553"/>
    </source>
</evidence>
<dbReference type="InterPro" id="IPR050595">
    <property type="entry name" value="Bact_response_regulator"/>
</dbReference>
<feature type="region of interest" description="Disordered" evidence="3">
    <location>
        <begin position="1"/>
        <end position="30"/>
    </location>
</feature>
<dbReference type="CDD" id="cd00156">
    <property type="entry name" value="REC"/>
    <property type="match status" value="1"/>
</dbReference>
<dbReference type="AlphaFoldDB" id="A0A2H0TQZ9"/>
<reference evidence="6" key="1">
    <citation type="submission" date="2017-09" db="EMBL/GenBank/DDBJ databases">
        <title>Depth-based differentiation of microbial function through sediment-hosted aquifers and enrichment of novel symbionts in the deep terrestrial subsurface.</title>
        <authorList>
            <person name="Probst A.J."/>
            <person name="Ladd B."/>
            <person name="Jarett J.K."/>
            <person name="Geller-Mcgrath D.E."/>
            <person name="Sieber C.M.K."/>
            <person name="Emerson J.B."/>
            <person name="Anantharaman K."/>
            <person name="Thomas B.C."/>
            <person name="Malmstrom R."/>
            <person name="Stieglmeier M."/>
            <person name="Klingl A."/>
            <person name="Woyke T."/>
            <person name="Ryan C.M."/>
            <person name="Banfield J.F."/>
        </authorList>
    </citation>
    <scope>NUCLEOTIDE SEQUENCE [LARGE SCALE GENOMIC DNA]</scope>
</reference>
<evidence type="ECO:0000256" key="3">
    <source>
        <dbReference type="SAM" id="MobiDB-lite"/>
    </source>
</evidence>
<dbReference type="PANTHER" id="PTHR44591:SF3">
    <property type="entry name" value="RESPONSE REGULATORY DOMAIN-CONTAINING PROTEIN"/>
    <property type="match status" value="1"/>
</dbReference>